<geneLocation type="plasmid" evidence="7 8">
    <name>pANSO36A</name>
</geneLocation>
<dbReference type="InterPro" id="IPR016163">
    <property type="entry name" value="Ald_DH_C"/>
</dbReference>
<dbReference type="InterPro" id="IPR016161">
    <property type="entry name" value="Ald_DH/histidinol_DH"/>
</dbReference>
<dbReference type="RefSeq" id="WP_251960674.1">
    <property type="nucleotide sequence ID" value="NZ_AP025733.1"/>
</dbReference>
<dbReference type="InterPro" id="IPR015590">
    <property type="entry name" value="Aldehyde_DH_dom"/>
</dbReference>
<evidence type="ECO:0000256" key="5">
    <source>
        <dbReference type="RuleBase" id="RU003345"/>
    </source>
</evidence>
<dbReference type="InterPro" id="IPR029510">
    <property type="entry name" value="Ald_DH_CS_GLU"/>
</dbReference>
<dbReference type="PROSITE" id="PS00687">
    <property type="entry name" value="ALDEHYDE_DEHYDR_GLU"/>
    <property type="match status" value="1"/>
</dbReference>
<evidence type="ECO:0000259" key="6">
    <source>
        <dbReference type="Pfam" id="PF00171"/>
    </source>
</evidence>
<dbReference type="EMBL" id="AP025733">
    <property type="protein sequence ID" value="BDI20500.1"/>
    <property type="molecule type" value="Genomic_DNA"/>
</dbReference>
<dbReference type="PANTHER" id="PTHR42986:SF1">
    <property type="entry name" value="BENZALDEHYDE DEHYDROGENASE YFMT"/>
    <property type="match status" value="1"/>
</dbReference>
<protein>
    <submittedName>
        <fullName evidence="7">Aldehyde dehydrogenase</fullName>
    </submittedName>
</protein>
<feature type="active site" evidence="4">
    <location>
        <position position="272"/>
    </location>
</feature>
<reference evidence="7" key="1">
    <citation type="submission" date="2022-04" db="EMBL/GenBank/DDBJ databases">
        <title>Complete genome sequence of a cyanobacterium, Nostoc sp. SO-36, isolated in Antarctica.</title>
        <authorList>
            <person name="Kanesaki Y."/>
            <person name="Effendi D."/>
            <person name="Sakamoto T."/>
            <person name="Ohtani S."/>
            <person name="Awai K."/>
        </authorList>
    </citation>
    <scope>NUCLEOTIDE SEQUENCE</scope>
    <source>
        <strain evidence="7">SO-36</strain>
        <plasmid evidence="7">pANSO36A</plasmid>
    </source>
</reference>
<dbReference type="Gene3D" id="3.40.309.10">
    <property type="entry name" value="Aldehyde Dehydrogenase, Chain A, domain 2"/>
    <property type="match status" value="1"/>
</dbReference>
<dbReference type="Proteomes" id="UP001055453">
    <property type="component" value="Plasmid pANSO36A"/>
</dbReference>
<evidence type="ECO:0000313" key="7">
    <source>
        <dbReference type="EMBL" id="BDI20500.1"/>
    </source>
</evidence>
<comment type="similarity">
    <text evidence="1 5">Belongs to the aldehyde dehydrogenase family.</text>
</comment>
<feature type="domain" description="Aldehyde dehydrogenase" evidence="6">
    <location>
        <begin position="33"/>
        <end position="492"/>
    </location>
</feature>
<accession>A0ABN6QDX9</accession>
<dbReference type="Gene3D" id="3.40.605.10">
    <property type="entry name" value="Aldehyde Dehydrogenase, Chain A, domain 1"/>
    <property type="match status" value="1"/>
</dbReference>
<dbReference type="InterPro" id="IPR016162">
    <property type="entry name" value="Ald_DH_N"/>
</dbReference>
<name>A0ABN6QDX9_NOSCO</name>
<organism evidence="7 8">
    <name type="scientific">Nostoc cf. commune SO-36</name>
    <dbReference type="NCBI Taxonomy" id="449208"/>
    <lineage>
        <taxon>Bacteria</taxon>
        <taxon>Bacillati</taxon>
        <taxon>Cyanobacteriota</taxon>
        <taxon>Cyanophyceae</taxon>
        <taxon>Nostocales</taxon>
        <taxon>Nostocaceae</taxon>
        <taxon>Nostoc</taxon>
    </lineage>
</organism>
<evidence type="ECO:0000256" key="3">
    <source>
        <dbReference type="ARBA" id="ARBA00023027"/>
    </source>
</evidence>
<dbReference type="PANTHER" id="PTHR42986">
    <property type="entry name" value="BENZALDEHYDE DEHYDROGENASE YFMT"/>
    <property type="match status" value="1"/>
</dbReference>
<keyword evidence="7" id="KW-0614">Plasmid</keyword>
<dbReference type="SUPFAM" id="SSF53720">
    <property type="entry name" value="ALDH-like"/>
    <property type="match status" value="1"/>
</dbReference>
<evidence type="ECO:0000256" key="1">
    <source>
        <dbReference type="ARBA" id="ARBA00009986"/>
    </source>
</evidence>
<keyword evidence="8" id="KW-1185">Reference proteome</keyword>
<proteinExistence type="inferred from homology"/>
<evidence type="ECO:0000313" key="8">
    <source>
        <dbReference type="Proteomes" id="UP001055453"/>
    </source>
</evidence>
<evidence type="ECO:0000256" key="4">
    <source>
        <dbReference type="PROSITE-ProRule" id="PRU10007"/>
    </source>
</evidence>
<keyword evidence="2 5" id="KW-0560">Oxidoreductase</keyword>
<evidence type="ECO:0000256" key="2">
    <source>
        <dbReference type="ARBA" id="ARBA00023002"/>
    </source>
</evidence>
<sequence>MTTTKSNRTTSSNPSKSPVPYTGFDRLFIGGRWVTGRSEHKLQPINPYSRDVIIEIPAADKRDLEDAYQEAQRTQVAWAEALPSERSLIMRRAADIMDARREEMISWSIREAGSPRKKAMLEWKAARDVMEQAVSAPYGAQGRILPSDIPGKESRVYRRPVGVVAVVSPWDFALNLANRSIAPALALGNAVVLKPPSNTPVTGGLIFAKIFEEAGLPAGVFSVVAGSASEIGDAFVSHPIPRVITFTGSTKAGRHIGELTMTSPIMKRASLELGGNNPLVVLDDADLELAVKAAVFGKFLNSGQICMSINRLIVDERVHDEFVNRFVDRVRNLKIGDPNQADTDIGPIINEAQLNSHIKHIQKAHQESARQLLGGNPDGLMLPPHVFVDVNNQMSVAREEMFGPIASIIKVRNEAEALQVANDTEYGLSSAVFTRDEGRGLRFARSMQAGMTHINDQTVNDLANAPFGGEKNSGIGRFGGDWAIEEFTTDHWITVQQAPRTYPL</sequence>
<keyword evidence="3" id="KW-0520">NAD</keyword>
<gene>
    <name evidence="7" type="ORF">ANSO36C_63020</name>
</gene>
<dbReference type="Pfam" id="PF00171">
    <property type="entry name" value="Aldedh"/>
    <property type="match status" value="1"/>
</dbReference>